<evidence type="ECO:0000313" key="3">
    <source>
        <dbReference type="Proteomes" id="UP000628017"/>
    </source>
</evidence>
<dbReference type="Proteomes" id="UP000628017">
    <property type="component" value="Unassembled WGS sequence"/>
</dbReference>
<organism evidence="2 3">
    <name type="scientific">Neptunicoccus cionae</name>
    <dbReference type="NCBI Taxonomy" id="2035344"/>
    <lineage>
        <taxon>Bacteria</taxon>
        <taxon>Pseudomonadati</taxon>
        <taxon>Pseudomonadota</taxon>
        <taxon>Alphaproteobacteria</taxon>
        <taxon>Rhodobacterales</taxon>
        <taxon>Paracoccaceae</taxon>
        <taxon>Neptunicoccus</taxon>
    </lineage>
</organism>
<keyword evidence="3" id="KW-1185">Reference proteome</keyword>
<dbReference type="AlphaFoldDB" id="A0A916R2X2"/>
<dbReference type="EMBL" id="BMKA01000006">
    <property type="protein sequence ID" value="GGA29109.1"/>
    <property type="molecule type" value="Genomic_DNA"/>
</dbReference>
<proteinExistence type="predicted"/>
<evidence type="ECO:0000313" key="2">
    <source>
        <dbReference type="EMBL" id="GGA29109.1"/>
    </source>
</evidence>
<gene>
    <name evidence="2" type="ORF">GCM10011498_32800</name>
</gene>
<protein>
    <recommendedName>
        <fullName evidence="4">Outer membrane protein beta-barrel domain-containing protein</fullName>
    </recommendedName>
</protein>
<feature type="chain" id="PRO_5036941654" description="Outer membrane protein beta-barrel domain-containing protein" evidence="1">
    <location>
        <begin position="28"/>
        <end position="250"/>
    </location>
</feature>
<sequence>MHNAQSTASYLFSFGLLLVMLSGCGTAPPSKPSFTLGYGQDDMFFIPSALQATAEQFFTPSPKTAARTATAPPAADGLVVDIDEDTLSPDSDTPYHRKKSRQIRLGAQVEQPLGGALSLHAGASLFYGKSRYVLPEGAGILKDPTTIRFASHGVELETGVAWRKRHSHFVSSLFGMGFGGTVAQTRTQINSALLNVENRSSTSAGFIYTDVGLGLHNASPKPNRALKLRTRLKYYPDAGLSLQSGIAAEF</sequence>
<feature type="signal peptide" evidence="1">
    <location>
        <begin position="1"/>
        <end position="27"/>
    </location>
</feature>
<evidence type="ECO:0008006" key="4">
    <source>
        <dbReference type="Google" id="ProtNLM"/>
    </source>
</evidence>
<comment type="caution">
    <text evidence="2">The sequence shown here is derived from an EMBL/GenBank/DDBJ whole genome shotgun (WGS) entry which is preliminary data.</text>
</comment>
<accession>A0A916R2X2</accession>
<evidence type="ECO:0000256" key="1">
    <source>
        <dbReference type="SAM" id="SignalP"/>
    </source>
</evidence>
<name>A0A916R2X2_9RHOB</name>
<reference evidence="2" key="1">
    <citation type="journal article" date="2014" name="Int. J. Syst. Evol. Microbiol.">
        <title>Complete genome sequence of Corynebacterium casei LMG S-19264T (=DSM 44701T), isolated from a smear-ripened cheese.</title>
        <authorList>
            <consortium name="US DOE Joint Genome Institute (JGI-PGF)"/>
            <person name="Walter F."/>
            <person name="Albersmeier A."/>
            <person name="Kalinowski J."/>
            <person name="Ruckert C."/>
        </authorList>
    </citation>
    <scope>NUCLEOTIDE SEQUENCE</scope>
    <source>
        <strain evidence="2">CGMCC 1.15880</strain>
    </source>
</reference>
<keyword evidence="1" id="KW-0732">Signal</keyword>
<dbReference type="RefSeq" id="WP_188677919.1">
    <property type="nucleotide sequence ID" value="NZ_BMKA01000006.1"/>
</dbReference>
<reference evidence="2" key="2">
    <citation type="submission" date="2020-09" db="EMBL/GenBank/DDBJ databases">
        <authorList>
            <person name="Sun Q."/>
            <person name="Zhou Y."/>
        </authorList>
    </citation>
    <scope>NUCLEOTIDE SEQUENCE</scope>
    <source>
        <strain evidence="2">CGMCC 1.15880</strain>
    </source>
</reference>